<evidence type="ECO:0000256" key="7">
    <source>
        <dbReference type="ARBA" id="ARBA00022741"/>
    </source>
</evidence>
<feature type="binding site" evidence="14">
    <location>
        <begin position="115"/>
        <end position="121"/>
    </location>
    <ligand>
        <name>ATP</name>
        <dbReference type="ChEBI" id="CHEBI:30616"/>
    </ligand>
</feature>
<evidence type="ECO:0000256" key="10">
    <source>
        <dbReference type="ARBA" id="ARBA00022984"/>
    </source>
</evidence>
<organism evidence="19 20">
    <name type="scientific">Lacibacter luteus</name>
    <dbReference type="NCBI Taxonomy" id="2508719"/>
    <lineage>
        <taxon>Bacteria</taxon>
        <taxon>Pseudomonadati</taxon>
        <taxon>Bacteroidota</taxon>
        <taxon>Chitinophagia</taxon>
        <taxon>Chitinophagales</taxon>
        <taxon>Chitinophagaceae</taxon>
        <taxon>Lacibacter</taxon>
    </lineage>
</organism>
<reference evidence="19 20" key="1">
    <citation type="submission" date="2019-01" db="EMBL/GenBank/DDBJ databases">
        <title>Lacibacter sp. strain TTM-7.</title>
        <authorList>
            <person name="Chen W.-M."/>
        </authorList>
    </citation>
    <scope>NUCLEOTIDE SEQUENCE [LARGE SCALE GENOMIC DNA]</scope>
    <source>
        <strain evidence="19 20">TTM-7</strain>
    </source>
</reference>
<dbReference type="InterPro" id="IPR050061">
    <property type="entry name" value="MurCDEF_pg_biosynth"/>
</dbReference>
<keyword evidence="4 14" id="KW-0963">Cytoplasm</keyword>
<feature type="domain" description="Mur ligase central" evidence="18">
    <location>
        <begin position="113"/>
        <end position="290"/>
    </location>
</feature>
<evidence type="ECO:0000256" key="14">
    <source>
        <dbReference type="HAMAP-Rule" id="MF_00046"/>
    </source>
</evidence>
<dbReference type="GO" id="GO:0005737">
    <property type="term" value="C:cytoplasm"/>
    <property type="evidence" value="ECO:0007669"/>
    <property type="project" value="UniProtKB-SubCell"/>
</dbReference>
<dbReference type="InterPro" id="IPR036565">
    <property type="entry name" value="Mur-like_cat_sf"/>
</dbReference>
<dbReference type="InterPro" id="IPR004101">
    <property type="entry name" value="Mur_ligase_C"/>
</dbReference>
<dbReference type="GO" id="GO:0009252">
    <property type="term" value="P:peptidoglycan biosynthetic process"/>
    <property type="evidence" value="ECO:0007669"/>
    <property type="project" value="UniProtKB-UniRule"/>
</dbReference>
<dbReference type="SUPFAM" id="SSF53244">
    <property type="entry name" value="MurD-like peptide ligases, peptide-binding domain"/>
    <property type="match status" value="1"/>
</dbReference>
<evidence type="ECO:0000256" key="5">
    <source>
        <dbReference type="ARBA" id="ARBA00022598"/>
    </source>
</evidence>
<dbReference type="SUPFAM" id="SSF51984">
    <property type="entry name" value="MurCD N-terminal domain"/>
    <property type="match status" value="1"/>
</dbReference>
<dbReference type="Pfam" id="PF08245">
    <property type="entry name" value="Mur_ligase_M"/>
    <property type="match status" value="1"/>
</dbReference>
<evidence type="ECO:0000259" key="17">
    <source>
        <dbReference type="Pfam" id="PF02875"/>
    </source>
</evidence>
<comment type="pathway">
    <text evidence="2 14">Cell wall biogenesis; peptidoglycan biosynthesis.</text>
</comment>
<comment type="caution">
    <text evidence="19">The sequence shown here is derived from an EMBL/GenBank/DDBJ whole genome shotgun (WGS) entry which is preliminary data.</text>
</comment>
<comment type="subcellular location">
    <subcellularLocation>
        <location evidence="1 14">Cytoplasm</location>
    </subcellularLocation>
</comment>
<proteinExistence type="inferred from homology"/>
<evidence type="ECO:0000256" key="9">
    <source>
        <dbReference type="ARBA" id="ARBA00022960"/>
    </source>
</evidence>
<dbReference type="PANTHER" id="PTHR43445:SF3">
    <property type="entry name" value="UDP-N-ACETYLMURAMATE--L-ALANINE LIGASE"/>
    <property type="match status" value="1"/>
</dbReference>
<evidence type="ECO:0000256" key="12">
    <source>
        <dbReference type="ARBA" id="ARBA00023316"/>
    </source>
</evidence>
<evidence type="ECO:0000256" key="4">
    <source>
        <dbReference type="ARBA" id="ARBA00022490"/>
    </source>
</evidence>
<protein>
    <recommendedName>
        <fullName evidence="3 14">UDP-N-acetylmuramate--L-alanine ligase</fullName>
        <ecNumber evidence="3 14">6.3.2.8</ecNumber>
    </recommendedName>
    <alternativeName>
        <fullName evidence="14">UDP-N-acetylmuramoyl-L-alanine synthetase</fullName>
    </alternativeName>
</protein>
<keyword evidence="15" id="KW-1133">Transmembrane helix</keyword>
<evidence type="ECO:0000259" key="18">
    <source>
        <dbReference type="Pfam" id="PF08245"/>
    </source>
</evidence>
<feature type="domain" description="Mur ligase N-terminal catalytic" evidence="16">
    <location>
        <begin position="10"/>
        <end position="106"/>
    </location>
</feature>
<dbReference type="HAMAP" id="MF_00046">
    <property type="entry name" value="MurC"/>
    <property type="match status" value="1"/>
</dbReference>
<dbReference type="GO" id="GO:0071555">
    <property type="term" value="P:cell wall organization"/>
    <property type="evidence" value="ECO:0007669"/>
    <property type="project" value="UniProtKB-KW"/>
</dbReference>
<feature type="domain" description="Mur ligase C-terminal" evidence="17">
    <location>
        <begin position="312"/>
        <end position="441"/>
    </location>
</feature>
<evidence type="ECO:0000259" key="16">
    <source>
        <dbReference type="Pfam" id="PF01225"/>
    </source>
</evidence>
<dbReference type="EMBL" id="SDHW01000006">
    <property type="protein sequence ID" value="RXK58448.1"/>
    <property type="molecule type" value="Genomic_DNA"/>
</dbReference>
<comment type="similarity">
    <text evidence="14">Belongs to the MurCDEF family.</text>
</comment>
<keyword evidence="7 14" id="KW-0547">Nucleotide-binding</keyword>
<dbReference type="Gene3D" id="3.40.50.720">
    <property type="entry name" value="NAD(P)-binding Rossmann-like Domain"/>
    <property type="match status" value="1"/>
</dbReference>
<dbReference type="GO" id="GO:0005524">
    <property type="term" value="F:ATP binding"/>
    <property type="evidence" value="ECO:0007669"/>
    <property type="project" value="UniProtKB-UniRule"/>
</dbReference>
<dbReference type="Gene3D" id="3.90.190.20">
    <property type="entry name" value="Mur ligase, C-terminal domain"/>
    <property type="match status" value="1"/>
</dbReference>
<dbReference type="InterPro" id="IPR000713">
    <property type="entry name" value="Mur_ligase_N"/>
</dbReference>
<gene>
    <name evidence="14" type="primary">murC</name>
    <name evidence="19" type="ORF">ESA94_17580</name>
</gene>
<dbReference type="InterPro" id="IPR036615">
    <property type="entry name" value="Mur_ligase_C_dom_sf"/>
</dbReference>
<dbReference type="AlphaFoldDB" id="A0A4Q1CEX7"/>
<keyword evidence="20" id="KW-1185">Reference proteome</keyword>
<dbReference type="Pfam" id="PF01225">
    <property type="entry name" value="Mur_ligase"/>
    <property type="match status" value="1"/>
</dbReference>
<evidence type="ECO:0000256" key="1">
    <source>
        <dbReference type="ARBA" id="ARBA00004496"/>
    </source>
</evidence>
<dbReference type="NCBIfam" id="TIGR01082">
    <property type="entry name" value="murC"/>
    <property type="match status" value="1"/>
</dbReference>
<keyword evidence="15" id="KW-0812">Transmembrane</keyword>
<keyword evidence="5 14" id="KW-0436">Ligase</keyword>
<evidence type="ECO:0000256" key="11">
    <source>
        <dbReference type="ARBA" id="ARBA00023306"/>
    </source>
</evidence>
<keyword evidence="11 14" id="KW-0131">Cell cycle</keyword>
<evidence type="ECO:0000313" key="19">
    <source>
        <dbReference type="EMBL" id="RXK58448.1"/>
    </source>
</evidence>
<dbReference type="UniPathway" id="UPA00219"/>
<evidence type="ECO:0000256" key="2">
    <source>
        <dbReference type="ARBA" id="ARBA00004752"/>
    </source>
</evidence>
<evidence type="ECO:0000256" key="3">
    <source>
        <dbReference type="ARBA" id="ARBA00012211"/>
    </source>
</evidence>
<dbReference type="Gene3D" id="3.40.1190.10">
    <property type="entry name" value="Mur-like, catalytic domain"/>
    <property type="match status" value="1"/>
</dbReference>
<dbReference type="Proteomes" id="UP000290204">
    <property type="component" value="Unassembled WGS sequence"/>
</dbReference>
<dbReference type="InterPro" id="IPR005758">
    <property type="entry name" value="UDP-N-AcMur_Ala_ligase_MurC"/>
</dbReference>
<evidence type="ECO:0000256" key="13">
    <source>
        <dbReference type="ARBA" id="ARBA00047833"/>
    </source>
</evidence>
<dbReference type="Pfam" id="PF02875">
    <property type="entry name" value="Mur_ligase_C"/>
    <property type="match status" value="1"/>
</dbReference>
<dbReference type="EC" id="6.3.2.8" evidence="3 14"/>
<dbReference type="GO" id="GO:0051301">
    <property type="term" value="P:cell division"/>
    <property type="evidence" value="ECO:0007669"/>
    <property type="project" value="UniProtKB-KW"/>
</dbReference>
<dbReference type="SUPFAM" id="SSF53623">
    <property type="entry name" value="MurD-like peptide ligases, catalytic domain"/>
    <property type="match status" value="1"/>
</dbReference>
<evidence type="ECO:0000256" key="15">
    <source>
        <dbReference type="SAM" id="Phobius"/>
    </source>
</evidence>
<keyword evidence="10 14" id="KW-0573">Peptidoglycan synthesis</keyword>
<dbReference type="GO" id="GO:0008763">
    <property type="term" value="F:UDP-N-acetylmuramate-L-alanine ligase activity"/>
    <property type="evidence" value="ECO:0007669"/>
    <property type="project" value="UniProtKB-UniRule"/>
</dbReference>
<comment type="function">
    <text evidence="14">Cell wall formation.</text>
</comment>
<dbReference type="PANTHER" id="PTHR43445">
    <property type="entry name" value="UDP-N-ACETYLMURAMATE--L-ALANINE LIGASE-RELATED"/>
    <property type="match status" value="1"/>
</dbReference>
<dbReference type="GO" id="GO:0008360">
    <property type="term" value="P:regulation of cell shape"/>
    <property type="evidence" value="ECO:0007669"/>
    <property type="project" value="UniProtKB-KW"/>
</dbReference>
<keyword evidence="12 14" id="KW-0961">Cell wall biogenesis/degradation</keyword>
<dbReference type="OrthoDB" id="9804126at2"/>
<dbReference type="InterPro" id="IPR013221">
    <property type="entry name" value="Mur_ligase_cen"/>
</dbReference>
<sequence>MIQLNDIKAVYFVGIGGIGMSALARFFNEKGVKVSGYDKTVTPLTSQLEAEGIAIHYSEEVELIPKDVQLVVYTPAIPKEHKEYQYYLQNGYSVVKRSDVLQIITQSSLNICVAGTHGKTTISTMTGHLLRHSGYGCNAFLGGIAVNYNSNFWASDNNVCVVEADEYDRSFHKLSPDVAVITAMDPDHLDIYGTAEAMEEAFIEFTRKIKPGGWLISKHGLKRYSDLVADNHITYHLNNTNGTVHATNLKVQNGSYVFDVVFGDWLLKDVLLNVGGLHNVENALAAIAVAHILKIDDEKIKAAVAAFKGVKRRFEYVIAPGEGEVVFVDDYAHHPEELRALITGARSLFGDKKLVLVFQPHLFTRTRDLADGFAASLDMADEVILLPIYPARELPIEGVTSELILNKMKLEKKAILTKEELLNSVKLKVDANSVFVTAGAGDIDALLQELKKTIEA</sequence>
<dbReference type="RefSeq" id="WP_129132249.1">
    <property type="nucleotide sequence ID" value="NZ_SDHW01000006.1"/>
</dbReference>
<name>A0A4Q1CEX7_9BACT</name>
<evidence type="ECO:0000256" key="6">
    <source>
        <dbReference type="ARBA" id="ARBA00022618"/>
    </source>
</evidence>
<evidence type="ECO:0000256" key="8">
    <source>
        <dbReference type="ARBA" id="ARBA00022840"/>
    </source>
</evidence>
<comment type="catalytic activity">
    <reaction evidence="13 14">
        <text>UDP-N-acetyl-alpha-D-muramate + L-alanine + ATP = UDP-N-acetyl-alpha-D-muramoyl-L-alanine + ADP + phosphate + H(+)</text>
        <dbReference type="Rhea" id="RHEA:23372"/>
        <dbReference type="ChEBI" id="CHEBI:15378"/>
        <dbReference type="ChEBI" id="CHEBI:30616"/>
        <dbReference type="ChEBI" id="CHEBI:43474"/>
        <dbReference type="ChEBI" id="CHEBI:57972"/>
        <dbReference type="ChEBI" id="CHEBI:70757"/>
        <dbReference type="ChEBI" id="CHEBI:83898"/>
        <dbReference type="ChEBI" id="CHEBI:456216"/>
        <dbReference type="EC" id="6.3.2.8"/>
    </reaction>
</comment>
<accession>A0A4Q1CEX7</accession>
<evidence type="ECO:0000313" key="20">
    <source>
        <dbReference type="Proteomes" id="UP000290204"/>
    </source>
</evidence>
<keyword evidence="6 14" id="KW-0132">Cell division</keyword>
<keyword evidence="8 14" id="KW-0067">ATP-binding</keyword>
<feature type="transmembrane region" description="Helical" evidence="15">
    <location>
        <begin position="9"/>
        <end position="27"/>
    </location>
</feature>
<keyword evidence="9 14" id="KW-0133">Cell shape</keyword>
<keyword evidence="15" id="KW-0472">Membrane</keyword>